<evidence type="ECO:0000313" key="2">
    <source>
        <dbReference type="Proteomes" id="UP001154252"/>
    </source>
</evidence>
<accession>A0A9W4KNJ7</accession>
<protein>
    <submittedName>
        <fullName evidence="1">Uncharacterized protein</fullName>
    </submittedName>
</protein>
<proteinExistence type="predicted"/>
<keyword evidence="2" id="KW-1185">Reference proteome</keyword>
<reference evidence="1" key="1">
    <citation type="submission" date="2021-07" db="EMBL/GenBank/DDBJ databases">
        <authorList>
            <person name="Branca A.L. A."/>
        </authorList>
    </citation>
    <scope>NUCLEOTIDE SEQUENCE</scope>
</reference>
<sequence length="122" mass="14026">MSEFSAILRDLADESMREIDFFDSSFFKVPGRSLRTPAQVRAFSKDIHANPQSQPITFEELKIVVKFGPYVTIAEAQCIWMIKRAFDDEIPVPEIFGWRVDEENYVFPCGVYPRTDTAGQPE</sequence>
<name>A0A9W4KNJ7_9EURO</name>
<evidence type="ECO:0000313" key="1">
    <source>
        <dbReference type="EMBL" id="CAG8907837.1"/>
    </source>
</evidence>
<dbReference type="EMBL" id="CAJVRC010000892">
    <property type="protein sequence ID" value="CAG8907837.1"/>
    <property type="molecule type" value="Genomic_DNA"/>
</dbReference>
<gene>
    <name evidence="1" type="ORF">PEGY_LOCUS8928</name>
</gene>
<dbReference type="AlphaFoldDB" id="A0A9W4KNJ7"/>
<dbReference type="OrthoDB" id="2906425at2759"/>
<dbReference type="Proteomes" id="UP001154252">
    <property type="component" value="Unassembled WGS sequence"/>
</dbReference>
<organism evidence="1 2">
    <name type="scientific">Penicillium egyptiacum</name>
    <dbReference type="NCBI Taxonomy" id="1303716"/>
    <lineage>
        <taxon>Eukaryota</taxon>
        <taxon>Fungi</taxon>
        <taxon>Dikarya</taxon>
        <taxon>Ascomycota</taxon>
        <taxon>Pezizomycotina</taxon>
        <taxon>Eurotiomycetes</taxon>
        <taxon>Eurotiomycetidae</taxon>
        <taxon>Eurotiales</taxon>
        <taxon>Aspergillaceae</taxon>
        <taxon>Penicillium</taxon>
    </lineage>
</organism>
<comment type="caution">
    <text evidence="1">The sequence shown here is derived from an EMBL/GenBank/DDBJ whole genome shotgun (WGS) entry which is preliminary data.</text>
</comment>